<gene>
    <name evidence="3" type="ORF">TrST_g864</name>
</gene>
<keyword evidence="1" id="KW-0413">Isomerase</keyword>
<dbReference type="SUPFAM" id="SSF54506">
    <property type="entry name" value="Diaminopimelate epimerase-like"/>
    <property type="match status" value="1"/>
</dbReference>
<protein>
    <submittedName>
        <fullName evidence="3">Uncharacterized protein</fullName>
    </submittedName>
</protein>
<dbReference type="NCBIfam" id="TIGR00654">
    <property type="entry name" value="PhzF_family"/>
    <property type="match status" value="1"/>
</dbReference>
<feature type="region of interest" description="Disordered" evidence="2">
    <location>
        <begin position="41"/>
        <end position="83"/>
    </location>
</feature>
<dbReference type="PROSITE" id="PS51450">
    <property type="entry name" value="LRR"/>
    <property type="match status" value="1"/>
</dbReference>
<evidence type="ECO:0000313" key="3">
    <source>
        <dbReference type="EMBL" id="GMH85392.1"/>
    </source>
</evidence>
<dbReference type="Pfam" id="PF02567">
    <property type="entry name" value="PhzC-PhzF"/>
    <property type="match status" value="1"/>
</dbReference>
<evidence type="ECO:0000313" key="4">
    <source>
        <dbReference type="Proteomes" id="UP001165085"/>
    </source>
</evidence>
<dbReference type="GO" id="GO:0016853">
    <property type="term" value="F:isomerase activity"/>
    <property type="evidence" value="ECO:0007669"/>
    <property type="project" value="UniProtKB-KW"/>
</dbReference>
<dbReference type="InterPro" id="IPR003719">
    <property type="entry name" value="Phenazine_PhzF-like"/>
</dbReference>
<reference evidence="4" key="1">
    <citation type="journal article" date="2023" name="Commun. Biol.">
        <title>Genome analysis of Parmales, the sister group of diatoms, reveals the evolutionary specialization of diatoms from phago-mixotrophs to photoautotrophs.</title>
        <authorList>
            <person name="Ban H."/>
            <person name="Sato S."/>
            <person name="Yoshikawa S."/>
            <person name="Yamada K."/>
            <person name="Nakamura Y."/>
            <person name="Ichinomiya M."/>
            <person name="Sato N."/>
            <person name="Blanc-Mathieu R."/>
            <person name="Endo H."/>
            <person name="Kuwata A."/>
            <person name="Ogata H."/>
        </authorList>
    </citation>
    <scope>NUCLEOTIDE SEQUENCE [LARGE SCALE GENOMIC DNA]</scope>
    <source>
        <strain evidence="4">NIES 3701</strain>
    </source>
</reference>
<dbReference type="SUPFAM" id="SSF52058">
    <property type="entry name" value="L domain-like"/>
    <property type="match status" value="1"/>
</dbReference>
<name>A0A9W7B7Q7_9STRA</name>
<dbReference type="Proteomes" id="UP001165085">
    <property type="component" value="Unassembled WGS sequence"/>
</dbReference>
<comment type="caution">
    <text evidence="3">The sequence shown here is derived from an EMBL/GenBank/DDBJ whole genome shotgun (WGS) entry which is preliminary data.</text>
</comment>
<accession>A0A9W7B7Q7</accession>
<dbReference type="PANTHER" id="PTHR13774">
    <property type="entry name" value="PHENAZINE BIOSYNTHESIS PROTEIN"/>
    <property type="match status" value="1"/>
</dbReference>
<proteinExistence type="predicted"/>
<dbReference type="PANTHER" id="PTHR13774:SF39">
    <property type="entry name" value="BIOSYNTHESIS PROTEIN, PUTATIVE-RELATED"/>
    <property type="match status" value="1"/>
</dbReference>
<evidence type="ECO:0000256" key="1">
    <source>
        <dbReference type="ARBA" id="ARBA00023235"/>
    </source>
</evidence>
<evidence type="ECO:0000256" key="2">
    <source>
        <dbReference type="SAM" id="MobiDB-lite"/>
    </source>
</evidence>
<feature type="compositionally biased region" description="Low complexity" evidence="2">
    <location>
        <begin position="48"/>
        <end position="79"/>
    </location>
</feature>
<dbReference type="InterPro" id="IPR032675">
    <property type="entry name" value="LRR_dom_sf"/>
</dbReference>
<organism evidence="3 4">
    <name type="scientific">Triparma strigata</name>
    <dbReference type="NCBI Taxonomy" id="1606541"/>
    <lineage>
        <taxon>Eukaryota</taxon>
        <taxon>Sar</taxon>
        <taxon>Stramenopiles</taxon>
        <taxon>Ochrophyta</taxon>
        <taxon>Bolidophyceae</taxon>
        <taxon>Parmales</taxon>
        <taxon>Triparmaceae</taxon>
        <taxon>Triparma</taxon>
    </lineage>
</organism>
<keyword evidence="4" id="KW-1185">Reference proteome</keyword>
<sequence>MSALAVPAAVPAAVSAAISAVVDHPPDGTPPPMSKNALKRHLRKLAKKSASAASSNPSSTATTSSNNNNGSNPIGSKSSRANITRSTGVIPPRAAHRSVWSPPLPSQLSSPVIHYLETLESALRKKHTGSSSRPSVLEDCHGSMIFSPLSGPYVNKGLTSIPIVITSLTSLDLSSNYVSNLTGISRLSSLKSLNLSRNIFIELDPEILSCKNLEILDLTHNMLRCSSKALLIPHWSNLSLKTLDLRYNNKVNTVRIHDKLKECCRGTVLVTVNNFGEEGEGWGERDEGHLRSQLEPWNTAGLRRRLVTEFKGKLMGLEYEREQVMEELIKAYDREGPREIVYVESERKVDPGRCSRLLGLLRGWSSSFKNGNEERKSVKAENYMILTKVEHVSSRNKSSAAKKLGEYTELWREAEEAMYEHDPGFDFTAIAVTHNFKGSPHIDRQNSGPFYGLSLGRFRGGGIRVEVTARVVADVCTRERFGKVDGRFPHWVNEWDGEERFSLIFYRTEGAVEEVQAAIFEVPRTLEEMQEAQKSNQIVPFTKVNGFTAGHDGGNPAGVVLPEIAKTVPPASRVAVAHAIGYSETCFVDSIETNPLRISLNYYTPVEQVDVCGHATVACLGLLLKEGLLPAPVADNGGMIEGALNLQCGEVRFEIVGQEVFMSQLPVRVAALEEDSLKRLLECLRVKEEDLDDALFLPCLASTGLWDIMVALKHEETLDSLAPDFRLMSSLSKDLDAVGVHVCVRTPKNCWKVRNFAPRFGINEESATGTSNCALAGVLGRAGAMKWGERCVFEQGDGMGASSRILVRLGASAAEPAWVGGRYKIMESSSVTESIE</sequence>
<dbReference type="OrthoDB" id="75169at2759"/>
<dbReference type="InterPro" id="IPR001611">
    <property type="entry name" value="Leu-rich_rpt"/>
</dbReference>
<dbReference type="AlphaFoldDB" id="A0A9W7B7Q7"/>
<dbReference type="Gene3D" id="3.10.310.10">
    <property type="entry name" value="Diaminopimelate Epimerase, Chain A, domain 1"/>
    <property type="match status" value="2"/>
</dbReference>
<dbReference type="GO" id="GO:0005737">
    <property type="term" value="C:cytoplasm"/>
    <property type="evidence" value="ECO:0007669"/>
    <property type="project" value="TreeGrafter"/>
</dbReference>
<dbReference type="EMBL" id="BRXY01000302">
    <property type="protein sequence ID" value="GMH85392.1"/>
    <property type="molecule type" value="Genomic_DNA"/>
</dbReference>
<dbReference type="Gene3D" id="3.80.10.10">
    <property type="entry name" value="Ribonuclease Inhibitor"/>
    <property type="match status" value="1"/>
</dbReference>